<organism evidence="1 2">
    <name type="scientific">Sulfobacillus harzensis</name>
    <dbReference type="NCBI Taxonomy" id="2729629"/>
    <lineage>
        <taxon>Bacteria</taxon>
        <taxon>Bacillati</taxon>
        <taxon>Bacillota</taxon>
        <taxon>Clostridia</taxon>
        <taxon>Eubacteriales</taxon>
        <taxon>Clostridiales Family XVII. Incertae Sedis</taxon>
        <taxon>Sulfobacillus</taxon>
    </lineage>
</organism>
<accession>A0A7Y0LB10</accession>
<dbReference type="RefSeq" id="WP_169103326.1">
    <property type="nucleotide sequence ID" value="NZ_JABBVZ010000254.1"/>
</dbReference>
<reference evidence="1 2" key="1">
    <citation type="submission" date="2020-04" db="EMBL/GenBank/DDBJ databases">
        <authorList>
            <person name="Zhang R."/>
            <person name="Schippers A."/>
        </authorList>
    </citation>
    <scope>NUCLEOTIDE SEQUENCE [LARGE SCALE GENOMIC DNA]</scope>
    <source>
        <strain evidence="1 2">DSM 109850</strain>
    </source>
</reference>
<dbReference type="EMBL" id="JABBVZ010000254">
    <property type="protein sequence ID" value="NMP25134.1"/>
    <property type="molecule type" value="Genomic_DNA"/>
</dbReference>
<comment type="caution">
    <text evidence="1">The sequence shown here is derived from an EMBL/GenBank/DDBJ whole genome shotgun (WGS) entry which is preliminary data.</text>
</comment>
<sequence>MGIASDQHTKELLSADRHRRRQQLAVGLTKMLHHIQPYMTKITHKKSYYRAMGLASKHVRQAIFEMKSELTLDQLKHWDKLKQNCLYVDWEEGVDLTQSPVTVEQVDDILKGARGFLWFLKAFSSHDMRRKFQRHKNEFRAMIEEFKVEAGLTD</sequence>
<name>A0A7Y0LB10_9FIRM</name>
<evidence type="ECO:0000313" key="2">
    <source>
        <dbReference type="Proteomes" id="UP000533476"/>
    </source>
</evidence>
<keyword evidence="2" id="KW-1185">Reference proteome</keyword>
<protein>
    <submittedName>
        <fullName evidence="1">Uncharacterized protein</fullName>
    </submittedName>
</protein>
<evidence type="ECO:0000313" key="1">
    <source>
        <dbReference type="EMBL" id="NMP25134.1"/>
    </source>
</evidence>
<gene>
    <name evidence="1" type="ORF">HIJ39_22830</name>
</gene>
<proteinExistence type="predicted"/>
<dbReference type="Proteomes" id="UP000533476">
    <property type="component" value="Unassembled WGS sequence"/>
</dbReference>
<dbReference type="AlphaFoldDB" id="A0A7Y0LB10"/>